<proteinExistence type="predicted"/>
<dbReference type="InterPro" id="IPR013780">
    <property type="entry name" value="Glyco_hydro_b"/>
</dbReference>
<feature type="domain" description="Glycosyl hydrolase family 13 catalytic" evidence="3">
    <location>
        <begin position="13"/>
        <end position="368"/>
    </location>
</feature>
<dbReference type="InterPro" id="IPR017853">
    <property type="entry name" value="GH"/>
</dbReference>
<dbReference type="Gene3D" id="2.60.40.1180">
    <property type="entry name" value="Golgi alpha-mannosidase II"/>
    <property type="match status" value="1"/>
</dbReference>
<sequence length="458" mass="51754">MSFYSLSSWASEAVFYHIYPLGLCGAPAQNDFTSPAMPRLEAVHNWVKHLKHLGCNALYLGPVFESGTHGYDTTDYFTVDRRLGTNATLQKLTAELHANGIRVILDGVFNHVGRDFWAFRDLLAKGQDSPYRDWFSGVDFSRSGPYGDKFAYDGWNGHYNLVKLNLHHAEVRAHLFAAIQQWVEEFHIDGLRLDAADVMDLAFLRDMASFCRGLRADFWLLGEVIHGDYRRWANADTLDATTNYECYKGLYSSHNDKNYFELAYSLNRLFGEHGIYKHLNLYSFADNHDVNRIASTLQNPAHLYPLHVLLFTMPGVPSVYYGSEWGIRGTKLPGSDAPLRPKLISPEAVGQAPHPALPDTISRLAKIRKEHAALRYGSYQQVHVAHEQLAFARRTEQEYLVIVVNAASSPARLSLKVDVPDGHTLIDLLEPQQQFTVQNGQVHVGEVPACWARILQVQ</sequence>
<dbReference type="OrthoDB" id="9806009at2"/>
<protein>
    <submittedName>
        <fullName evidence="4">Glycosidase</fullName>
    </submittedName>
</protein>
<dbReference type="PANTHER" id="PTHR10357">
    <property type="entry name" value="ALPHA-AMYLASE FAMILY MEMBER"/>
    <property type="match status" value="1"/>
</dbReference>
<dbReference type="Gene3D" id="3.20.20.80">
    <property type="entry name" value="Glycosidases"/>
    <property type="match status" value="2"/>
</dbReference>
<keyword evidence="2 4" id="KW-0326">Glycosidase</keyword>
<dbReference type="GO" id="GO:0005975">
    <property type="term" value="P:carbohydrate metabolic process"/>
    <property type="evidence" value="ECO:0007669"/>
    <property type="project" value="InterPro"/>
</dbReference>
<dbReference type="Gene3D" id="3.90.400.10">
    <property type="entry name" value="Oligo-1,6-glucosidase, Domain 2"/>
    <property type="match status" value="1"/>
</dbReference>
<keyword evidence="1" id="KW-0378">Hydrolase</keyword>
<dbReference type="Pfam" id="PF00128">
    <property type="entry name" value="Alpha-amylase"/>
    <property type="match status" value="1"/>
</dbReference>
<dbReference type="Proteomes" id="UP000198432">
    <property type="component" value="Unassembled WGS sequence"/>
</dbReference>
<dbReference type="InterPro" id="IPR045857">
    <property type="entry name" value="O16G_dom_2"/>
</dbReference>
<accession>A0A239GYP0</accession>
<keyword evidence="5" id="KW-1185">Reference proteome</keyword>
<dbReference type="EMBL" id="FZOQ01000012">
    <property type="protein sequence ID" value="SNS74031.1"/>
    <property type="molecule type" value="Genomic_DNA"/>
</dbReference>
<dbReference type="PANTHER" id="PTHR10357:SF210">
    <property type="entry name" value="MALTODEXTRIN GLUCOSIDASE"/>
    <property type="match status" value="1"/>
</dbReference>
<dbReference type="InterPro" id="IPR055138">
    <property type="entry name" value="Neopullulanase-like_C"/>
</dbReference>
<dbReference type="InterPro" id="IPR006047">
    <property type="entry name" value="GH13_cat_dom"/>
</dbReference>
<organism evidence="4 5">
    <name type="scientific">Pontibacter ummariensis</name>
    <dbReference type="NCBI Taxonomy" id="1610492"/>
    <lineage>
        <taxon>Bacteria</taxon>
        <taxon>Pseudomonadati</taxon>
        <taxon>Bacteroidota</taxon>
        <taxon>Cytophagia</taxon>
        <taxon>Cytophagales</taxon>
        <taxon>Hymenobacteraceae</taxon>
        <taxon>Pontibacter</taxon>
    </lineage>
</organism>
<dbReference type="AlphaFoldDB" id="A0A239GYP0"/>
<name>A0A239GYP0_9BACT</name>
<reference evidence="5" key="1">
    <citation type="submission" date="2017-06" db="EMBL/GenBank/DDBJ databases">
        <authorList>
            <person name="Varghese N."/>
            <person name="Submissions S."/>
        </authorList>
    </citation>
    <scope>NUCLEOTIDE SEQUENCE [LARGE SCALE GENOMIC DNA]</scope>
    <source>
        <strain evidence="5">NKM1</strain>
    </source>
</reference>
<evidence type="ECO:0000259" key="3">
    <source>
        <dbReference type="SMART" id="SM00642"/>
    </source>
</evidence>
<gene>
    <name evidence="4" type="ORF">SAMN06296052_11281</name>
</gene>
<evidence type="ECO:0000313" key="4">
    <source>
        <dbReference type="EMBL" id="SNS74031.1"/>
    </source>
</evidence>
<dbReference type="CDD" id="cd11353">
    <property type="entry name" value="AmyAc_euk_bac_CMD_like"/>
    <property type="match status" value="1"/>
</dbReference>
<dbReference type="SUPFAM" id="SSF51011">
    <property type="entry name" value="Glycosyl hydrolase domain"/>
    <property type="match status" value="1"/>
</dbReference>
<dbReference type="SMART" id="SM00642">
    <property type="entry name" value="Aamy"/>
    <property type="match status" value="1"/>
</dbReference>
<evidence type="ECO:0000313" key="5">
    <source>
        <dbReference type="Proteomes" id="UP000198432"/>
    </source>
</evidence>
<evidence type="ECO:0000256" key="2">
    <source>
        <dbReference type="ARBA" id="ARBA00023295"/>
    </source>
</evidence>
<dbReference type="Pfam" id="PF22460">
    <property type="entry name" value="Neopullulanase-like_C"/>
    <property type="match status" value="1"/>
</dbReference>
<dbReference type="GO" id="GO:0016798">
    <property type="term" value="F:hydrolase activity, acting on glycosyl bonds"/>
    <property type="evidence" value="ECO:0007669"/>
    <property type="project" value="UniProtKB-KW"/>
</dbReference>
<dbReference type="RefSeq" id="WP_089319797.1">
    <property type="nucleotide sequence ID" value="NZ_FZOQ01000012.1"/>
</dbReference>
<evidence type="ECO:0000256" key="1">
    <source>
        <dbReference type="ARBA" id="ARBA00022801"/>
    </source>
</evidence>
<dbReference type="SUPFAM" id="SSF51445">
    <property type="entry name" value="(Trans)glycosidases"/>
    <property type="match status" value="1"/>
</dbReference>